<sequence length="236" mass="26662">MQLGIQLDTIHGLPEITPNDDEYVIKSSENFSLNCKSKVPLVWSYPQIESQLERESLAENPNILNVESKYSREGDLYVANLEITNATELNVGYYYCNETDHPENFASLYLYVEDDTALAVGWKEIIVVNGKHCQPLIIPCRPTSPSVDVKLYSGVGADVGNELTNASEQWTFDKKVGYTLRITASSSIHHTFSCKFTLGHEYKLPTLLAQHHLKVGFVRIPNRRNAKNINDRTVRS</sequence>
<dbReference type="PANTHER" id="PTHR15360">
    <property type="entry name" value="PLATELET-DERIVED GROWTH FACTOR RECEPTOR LIKE"/>
    <property type="match status" value="1"/>
</dbReference>
<evidence type="ECO:0008006" key="3">
    <source>
        <dbReference type="Google" id="ProtNLM"/>
    </source>
</evidence>
<protein>
    <recommendedName>
        <fullName evidence="3">Ig-like domain-containing protein</fullName>
    </recommendedName>
</protein>
<reference evidence="1 2" key="1">
    <citation type="journal article" date="2024" name="BMC Genomics">
        <title>De novo assembly and annotation of Popillia japonica's genome with initial clues to its potential as an invasive pest.</title>
        <authorList>
            <person name="Cucini C."/>
            <person name="Boschi S."/>
            <person name="Funari R."/>
            <person name="Cardaioli E."/>
            <person name="Iannotti N."/>
            <person name="Marturano G."/>
            <person name="Paoli F."/>
            <person name="Bruttini M."/>
            <person name="Carapelli A."/>
            <person name="Frati F."/>
            <person name="Nardi F."/>
        </authorList>
    </citation>
    <scope>NUCLEOTIDE SEQUENCE [LARGE SCALE GENOMIC DNA]</scope>
    <source>
        <strain evidence="1">DMR45628</strain>
    </source>
</reference>
<dbReference type="InterPro" id="IPR042495">
    <property type="entry name" value="PDGFRL"/>
</dbReference>
<organism evidence="1 2">
    <name type="scientific">Popillia japonica</name>
    <name type="common">Japanese beetle</name>
    <dbReference type="NCBI Taxonomy" id="7064"/>
    <lineage>
        <taxon>Eukaryota</taxon>
        <taxon>Metazoa</taxon>
        <taxon>Ecdysozoa</taxon>
        <taxon>Arthropoda</taxon>
        <taxon>Hexapoda</taxon>
        <taxon>Insecta</taxon>
        <taxon>Pterygota</taxon>
        <taxon>Neoptera</taxon>
        <taxon>Endopterygota</taxon>
        <taxon>Coleoptera</taxon>
        <taxon>Polyphaga</taxon>
        <taxon>Scarabaeiformia</taxon>
        <taxon>Scarabaeidae</taxon>
        <taxon>Rutelinae</taxon>
        <taxon>Popillia</taxon>
    </lineage>
</organism>
<evidence type="ECO:0000313" key="1">
    <source>
        <dbReference type="EMBL" id="KAK9685820.1"/>
    </source>
</evidence>
<dbReference type="EMBL" id="JASPKY010000747">
    <property type="protein sequence ID" value="KAK9685820.1"/>
    <property type="molecule type" value="Genomic_DNA"/>
</dbReference>
<name>A0AAW1I9G3_POPJA</name>
<gene>
    <name evidence="1" type="ORF">QE152_g37662</name>
</gene>
<proteinExistence type="predicted"/>
<comment type="caution">
    <text evidence="1">The sequence shown here is derived from an EMBL/GenBank/DDBJ whole genome shotgun (WGS) entry which is preliminary data.</text>
</comment>
<dbReference type="PANTHER" id="PTHR15360:SF4">
    <property type="entry name" value="PROTEIN KINASE DOMAIN-CONTAINING PROTEIN"/>
    <property type="match status" value="1"/>
</dbReference>
<accession>A0AAW1I9G3</accession>
<evidence type="ECO:0000313" key="2">
    <source>
        <dbReference type="Proteomes" id="UP001458880"/>
    </source>
</evidence>
<dbReference type="AlphaFoldDB" id="A0AAW1I9G3"/>
<dbReference type="InterPro" id="IPR013783">
    <property type="entry name" value="Ig-like_fold"/>
</dbReference>
<keyword evidence="2" id="KW-1185">Reference proteome</keyword>
<dbReference type="Gene3D" id="2.60.40.10">
    <property type="entry name" value="Immunoglobulins"/>
    <property type="match status" value="2"/>
</dbReference>
<dbReference type="Proteomes" id="UP001458880">
    <property type="component" value="Unassembled WGS sequence"/>
</dbReference>